<proteinExistence type="predicted"/>
<organism evidence="1 2">
    <name type="scientific">Effrenium voratum</name>
    <dbReference type="NCBI Taxonomy" id="2562239"/>
    <lineage>
        <taxon>Eukaryota</taxon>
        <taxon>Sar</taxon>
        <taxon>Alveolata</taxon>
        <taxon>Dinophyceae</taxon>
        <taxon>Suessiales</taxon>
        <taxon>Symbiodiniaceae</taxon>
        <taxon>Effrenium</taxon>
    </lineage>
</organism>
<evidence type="ECO:0000313" key="2">
    <source>
        <dbReference type="Proteomes" id="UP001178507"/>
    </source>
</evidence>
<evidence type="ECO:0000313" key="1">
    <source>
        <dbReference type="EMBL" id="CAJ1397806.1"/>
    </source>
</evidence>
<dbReference type="InterPro" id="IPR043822">
    <property type="entry name" value="EsV_1_7_cys"/>
</dbReference>
<keyword evidence="2" id="KW-1185">Reference proteome</keyword>
<comment type="caution">
    <text evidence="1">The sequence shown here is derived from an EMBL/GenBank/DDBJ whole genome shotgun (WGS) entry which is preliminary data.</text>
</comment>
<sequence length="498" mass="54614">MATCLVRVAQKALRSSLQLPLVPAASRHHPRTSAMAYLGRVLPKAFRALAASSRTVLPLCRPFSYALYQEQKALAEPAAVAMAKAVRPPRNISLVVGEAHSATEQRTDASRVALCLCGRVKPTFGWPQDAQPSCCSKCRSEGMLKLRGPRCRCGVARPVFGKIGDERPTCCSKCKAEGMVDLESPKCLCGRASPSFGLVNDERASCCSKCKSDAMVNIVSRRCMCGKAVPSFGFTEDTKPLCCKKCKEEGMVNLRSGKCKCGKARSSFGFIAESRPSRCKECKEKGMVDIVTRKCNCGKAAPSFGFFGDARPSCCSKCRTEGMVDIKHRRCKCGNSHPSFGFVDDERATACRRCKTDRMVDIVNPRCHSCGKLAAYPDAAGRPRQLCAVHSAEVGAHTLSSPGRSRIASEFLDALEIHIGRQFPFRHRFDAATGQWSGEEFAGLVANRNLVPDAYDPEARILVELLGNFYHGFPPEHSQHASFTWAADQHRKFMQRPW</sequence>
<dbReference type="Pfam" id="PF19114">
    <property type="entry name" value="EsV_1_7_cys"/>
    <property type="match status" value="7"/>
</dbReference>
<gene>
    <name evidence="1" type="ORF">EVOR1521_LOCUS21752</name>
</gene>
<dbReference type="SMART" id="SM01425">
    <property type="entry name" value="EsV_1_7"/>
    <property type="match status" value="8"/>
</dbReference>
<dbReference type="AlphaFoldDB" id="A0AA36NBY3"/>
<dbReference type="EMBL" id="CAUJNA010003279">
    <property type="protein sequence ID" value="CAJ1397806.1"/>
    <property type="molecule type" value="Genomic_DNA"/>
</dbReference>
<reference evidence="1" key="1">
    <citation type="submission" date="2023-08" db="EMBL/GenBank/DDBJ databases">
        <authorList>
            <person name="Chen Y."/>
            <person name="Shah S."/>
            <person name="Dougan E. K."/>
            <person name="Thang M."/>
            <person name="Chan C."/>
        </authorList>
    </citation>
    <scope>NUCLEOTIDE SEQUENCE</scope>
</reference>
<name>A0AA36NBY3_9DINO</name>
<dbReference type="Proteomes" id="UP001178507">
    <property type="component" value="Unassembled WGS sequence"/>
</dbReference>
<protein>
    <submittedName>
        <fullName evidence="1">Uncharacterized protein</fullName>
    </submittedName>
</protein>
<accession>A0AA36NBY3</accession>
<dbReference type="Gene3D" id="6.10.140.110">
    <property type="match status" value="1"/>
</dbReference>